<feature type="transmembrane region" description="Helical" evidence="6">
    <location>
        <begin position="153"/>
        <end position="175"/>
    </location>
</feature>
<feature type="transmembrane region" description="Helical" evidence="6">
    <location>
        <begin position="87"/>
        <end position="108"/>
    </location>
</feature>
<organism evidence="7 8">
    <name type="scientific">Actinomyces weissii</name>
    <dbReference type="NCBI Taxonomy" id="675090"/>
    <lineage>
        <taxon>Bacteria</taxon>
        <taxon>Bacillati</taxon>
        <taxon>Actinomycetota</taxon>
        <taxon>Actinomycetes</taxon>
        <taxon>Actinomycetales</taxon>
        <taxon>Actinomycetaceae</taxon>
        <taxon>Actinomyces</taxon>
    </lineage>
</organism>
<evidence type="ECO:0000313" key="8">
    <source>
        <dbReference type="Proteomes" id="UP000595895"/>
    </source>
</evidence>
<comment type="similarity">
    <text evidence="2 6">Belongs to the 4-toluene sulfonate uptake permease (TSUP) (TC 2.A.102) family.</text>
</comment>
<dbReference type="Proteomes" id="UP000595895">
    <property type="component" value="Chromosome"/>
</dbReference>
<evidence type="ECO:0000256" key="5">
    <source>
        <dbReference type="ARBA" id="ARBA00023136"/>
    </source>
</evidence>
<dbReference type="PANTHER" id="PTHR43701">
    <property type="entry name" value="MEMBRANE TRANSPORTER PROTEIN MJ0441-RELATED"/>
    <property type="match status" value="1"/>
</dbReference>
<keyword evidence="5 6" id="KW-0472">Membrane</keyword>
<dbReference type="PANTHER" id="PTHR43701:SF2">
    <property type="entry name" value="MEMBRANE TRANSPORTER PROTEIN YJNA-RELATED"/>
    <property type="match status" value="1"/>
</dbReference>
<proteinExistence type="inferred from homology"/>
<keyword evidence="4 6" id="KW-1133">Transmembrane helix</keyword>
<feature type="transmembrane region" description="Helical" evidence="6">
    <location>
        <begin position="21"/>
        <end position="50"/>
    </location>
</feature>
<dbReference type="InterPro" id="IPR002781">
    <property type="entry name" value="TM_pro_TauE-like"/>
</dbReference>
<evidence type="ECO:0000256" key="4">
    <source>
        <dbReference type="ARBA" id="ARBA00022989"/>
    </source>
</evidence>
<accession>A0A7T7MB19</accession>
<evidence type="ECO:0000256" key="3">
    <source>
        <dbReference type="ARBA" id="ARBA00022692"/>
    </source>
</evidence>
<feature type="transmembrane region" description="Helical" evidence="6">
    <location>
        <begin position="115"/>
        <end position="133"/>
    </location>
</feature>
<feature type="transmembrane region" description="Helical" evidence="6">
    <location>
        <begin position="62"/>
        <end position="81"/>
    </location>
</feature>
<sequence length="279" mass="28432">MGAETVAAADDAGRPRWWRTLLVALTGAGAGLLSGLFGVGGGLVIVPALISVLRMDQRRASATSLAAIVVTAAVGALSYGAQGQVSLVSALLLVPGALLGAQAGAWLLRRLSSRVLPWVLIGFVALVVVLQQLHVPERDAVLVLDLPRGLALVGVGLLSGVMAGLVGVGGGSVIVPGLELAVGLGDLLSRGTSLLVMLPTAVTGTWTNLRHGLADLRAGVLVGAAAVATAPLGTALATYLTPVQGSRLFSLFLVWVAVSTLRRARRERRAARSQHVPTP</sequence>
<dbReference type="AlphaFoldDB" id="A0A7T7MB19"/>
<dbReference type="EMBL" id="CP066802">
    <property type="protein sequence ID" value="QQM68184.1"/>
    <property type="molecule type" value="Genomic_DNA"/>
</dbReference>
<name>A0A7T7MB19_9ACTO</name>
<evidence type="ECO:0000256" key="1">
    <source>
        <dbReference type="ARBA" id="ARBA00004141"/>
    </source>
</evidence>
<dbReference type="Pfam" id="PF01925">
    <property type="entry name" value="TauE"/>
    <property type="match status" value="2"/>
</dbReference>
<comment type="subcellular location">
    <subcellularLocation>
        <location evidence="6">Cell membrane</location>
        <topology evidence="6">Multi-pass membrane protein</topology>
    </subcellularLocation>
    <subcellularLocation>
        <location evidence="1">Membrane</location>
        <topology evidence="1">Multi-pass membrane protein</topology>
    </subcellularLocation>
</comment>
<reference evidence="7 8" key="1">
    <citation type="submission" date="2020-12" db="EMBL/GenBank/DDBJ databases">
        <authorList>
            <person name="Zhou J."/>
        </authorList>
    </citation>
    <scope>NUCLEOTIDE SEQUENCE [LARGE SCALE GENOMIC DNA]</scope>
    <source>
        <strain evidence="7 8">CCUG 61299</strain>
    </source>
</reference>
<dbReference type="InterPro" id="IPR051598">
    <property type="entry name" value="TSUP/Inactive_protease-like"/>
</dbReference>
<evidence type="ECO:0000313" key="7">
    <source>
        <dbReference type="EMBL" id="QQM68184.1"/>
    </source>
</evidence>
<gene>
    <name evidence="7" type="ORF">JG540_05005</name>
</gene>
<protein>
    <recommendedName>
        <fullName evidence="6">Probable membrane transporter protein</fullName>
    </recommendedName>
</protein>
<dbReference type="RefSeq" id="WP_200277770.1">
    <property type="nucleotide sequence ID" value="NZ_CP066802.1"/>
</dbReference>
<feature type="transmembrane region" description="Helical" evidence="6">
    <location>
        <begin position="246"/>
        <end position="264"/>
    </location>
</feature>
<keyword evidence="6" id="KW-1003">Cell membrane</keyword>
<evidence type="ECO:0000256" key="6">
    <source>
        <dbReference type="RuleBase" id="RU363041"/>
    </source>
</evidence>
<dbReference type="GO" id="GO:0005886">
    <property type="term" value="C:plasma membrane"/>
    <property type="evidence" value="ECO:0007669"/>
    <property type="project" value="UniProtKB-SubCell"/>
</dbReference>
<dbReference type="KEGG" id="awe:JG540_05005"/>
<evidence type="ECO:0000256" key="2">
    <source>
        <dbReference type="ARBA" id="ARBA00009142"/>
    </source>
</evidence>
<keyword evidence="8" id="KW-1185">Reference proteome</keyword>
<keyword evidence="3 6" id="KW-0812">Transmembrane</keyword>
<feature type="transmembrane region" description="Helical" evidence="6">
    <location>
        <begin position="218"/>
        <end position="240"/>
    </location>
</feature>